<evidence type="ECO:0000256" key="1">
    <source>
        <dbReference type="SAM" id="MobiDB-lite"/>
    </source>
</evidence>
<dbReference type="GO" id="GO:0000981">
    <property type="term" value="F:DNA-binding transcription factor activity, RNA polymerase II-specific"/>
    <property type="evidence" value="ECO:0007669"/>
    <property type="project" value="TreeGrafter"/>
</dbReference>
<dbReference type="AlphaFoldDB" id="A0A2P7YGD3"/>
<feature type="compositionally biased region" description="Polar residues" evidence="1">
    <location>
        <begin position="1"/>
        <end position="19"/>
    </location>
</feature>
<sequence>MDATTPDTDSITTASSEHASPTPTPTTDDSLSLRPDSVYSELGLSFSMDPEAQFGSDSQLITNLYAIADNLDSKGASDLTTWVSFVRRHLAMAPAYPCVLDALKGFSASQIAWVTQSPAAREQSLLYSTSALSGLHQAVGQFSKENSDSVLATALLLIAQSRDWLSWSSLLGGLSSVTASIESWEQESRYADIVKRVNFHTAAKRMRPDPQYASDMEKAEVFKKICIALQQLRSNLSGRPVETHWVDQFLDLTARIQNSESATTPEAEFNHLYMLRKWTNWLPVLLLQDGPVDMLKLAVIGHLYALALALGPVYPQLGVDLCGNASAEPLASVLNRMETMKAQMGFFELADAAALMQFPQSVLVEYNESAPWAQTRVQPTLRVPDISTYFPEETNMPGNLSPAFTPAAFEPVHTRASSTASAYLAVPTPIGYSGEIGFSHNITNWGTYPSPGFPTQDFFGDDDLLFADDDQSKSLPDAFGSYIQPCEIWT</sequence>
<dbReference type="EMBL" id="NHZQ01000445">
    <property type="protein sequence ID" value="PSK35020.1"/>
    <property type="molecule type" value="Genomic_DNA"/>
</dbReference>
<feature type="region of interest" description="Disordered" evidence="1">
    <location>
        <begin position="1"/>
        <end position="33"/>
    </location>
</feature>
<dbReference type="Proteomes" id="UP000243723">
    <property type="component" value="Unassembled WGS sequence"/>
</dbReference>
<dbReference type="InterPro" id="IPR052400">
    <property type="entry name" value="Zn2-C6_fungal_TF"/>
</dbReference>
<organism evidence="2 3">
    <name type="scientific">Elsinoe australis</name>
    <dbReference type="NCBI Taxonomy" id="40998"/>
    <lineage>
        <taxon>Eukaryota</taxon>
        <taxon>Fungi</taxon>
        <taxon>Dikarya</taxon>
        <taxon>Ascomycota</taxon>
        <taxon>Pezizomycotina</taxon>
        <taxon>Dothideomycetes</taxon>
        <taxon>Dothideomycetidae</taxon>
        <taxon>Myriangiales</taxon>
        <taxon>Elsinoaceae</taxon>
        <taxon>Elsinoe</taxon>
    </lineage>
</organism>
<name>A0A2P7YGD3_9PEZI</name>
<protein>
    <submittedName>
        <fullName evidence="2">Uncharacterized protein</fullName>
    </submittedName>
</protein>
<dbReference type="PANTHER" id="PTHR47657:SF12">
    <property type="entry name" value="ZN(II)2CYS6 TRANSCRIPTION FACTOR (EUROFUNG)"/>
    <property type="match status" value="1"/>
</dbReference>
<reference evidence="2 3" key="1">
    <citation type="submission" date="2017-05" db="EMBL/GenBank/DDBJ databases">
        <title>Draft genome sequence of Elsinoe australis.</title>
        <authorList>
            <person name="Cheng Q."/>
        </authorList>
    </citation>
    <scope>NUCLEOTIDE SEQUENCE [LARGE SCALE GENOMIC DNA]</scope>
    <source>
        <strain evidence="2 3">NL1</strain>
    </source>
</reference>
<proteinExistence type="predicted"/>
<evidence type="ECO:0000313" key="2">
    <source>
        <dbReference type="EMBL" id="PSK35020.1"/>
    </source>
</evidence>
<accession>A0A2P7YGD3</accession>
<comment type="caution">
    <text evidence="2">The sequence shown here is derived from an EMBL/GenBank/DDBJ whole genome shotgun (WGS) entry which is preliminary data.</text>
</comment>
<keyword evidence="3" id="KW-1185">Reference proteome</keyword>
<dbReference type="OrthoDB" id="1924260at2759"/>
<gene>
    <name evidence="2" type="ORF">B9Z65_1603</name>
</gene>
<dbReference type="STRING" id="40998.A0A2P7YGD3"/>
<dbReference type="PANTHER" id="PTHR47657">
    <property type="entry name" value="STEROL REGULATORY ELEMENT-BINDING PROTEIN ECM22"/>
    <property type="match status" value="1"/>
</dbReference>
<evidence type="ECO:0000313" key="3">
    <source>
        <dbReference type="Proteomes" id="UP000243723"/>
    </source>
</evidence>